<dbReference type="Proteomes" id="UP000683360">
    <property type="component" value="Unassembled WGS sequence"/>
</dbReference>
<protein>
    <recommendedName>
        <fullName evidence="3">Ankyrin repeat protein</fullName>
    </recommendedName>
</protein>
<dbReference type="OrthoDB" id="10547090at2759"/>
<reference evidence="1" key="1">
    <citation type="submission" date="2021-03" db="EMBL/GenBank/DDBJ databases">
        <authorList>
            <person name="Bekaert M."/>
        </authorList>
    </citation>
    <scope>NUCLEOTIDE SEQUENCE</scope>
</reference>
<evidence type="ECO:0000313" key="2">
    <source>
        <dbReference type="Proteomes" id="UP000683360"/>
    </source>
</evidence>
<evidence type="ECO:0000313" key="1">
    <source>
        <dbReference type="EMBL" id="CAG2210462.1"/>
    </source>
</evidence>
<dbReference type="InterPro" id="IPR002110">
    <property type="entry name" value="Ankyrin_rpt"/>
</dbReference>
<evidence type="ECO:0008006" key="3">
    <source>
        <dbReference type="Google" id="ProtNLM"/>
    </source>
</evidence>
<dbReference type="PANTHER" id="PTHR46586">
    <property type="entry name" value="ANKYRIN REPEAT-CONTAINING PROTEIN"/>
    <property type="match status" value="1"/>
</dbReference>
<keyword evidence="2" id="KW-1185">Reference proteome</keyword>
<comment type="caution">
    <text evidence="1">The sequence shown here is derived from an EMBL/GenBank/DDBJ whole genome shotgun (WGS) entry which is preliminary data.</text>
</comment>
<proteinExistence type="predicted"/>
<dbReference type="AlphaFoldDB" id="A0A8S3RW22"/>
<dbReference type="SUPFAM" id="SSF48403">
    <property type="entry name" value="Ankyrin repeat"/>
    <property type="match status" value="1"/>
</dbReference>
<organism evidence="1 2">
    <name type="scientific">Mytilus edulis</name>
    <name type="common">Blue mussel</name>
    <dbReference type="NCBI Taxonomy" id="6550"/>
    <lineage>
        <taxon>Eukaryota</taxon>
        <taxon>Metazoa</taxon>
        <taxon>Spiralia</taxon>
        <taxon>Lophotrochozoa</taxon>
        <taxon>Mollusca</taxon>
        <taxon>Bivalvia</taxon>
        <taxon>Autobranchia</taxon>
        <taxon>Pteriomorphia</taxon>
        <taxon>Mytilida</taxon>
        <taxon>Mytiloidea</taxon>
        <taxon>Mytilidae</taxon>
        <taxon>Mytilinae</taxon>
        <taxon>Mytilus</taxon>
    </lineage>
</organism>
<dbReference type="InterPro" id="IPR036770">
    <property type="entry name" value="Ankyrin_rpt-contain_sf"/>
</dbReference>
<dbReference type="Pfam" id="PF12796">
    <property type="entry name" value="Ank_2"/>
    <property type="match status" value="1"/>
</dbReference>
<accession>A0A8S3RW22</accession>
<dbReference type="InterPro" id="IPR052050">
    <property type="entry name" value="SecEffector_AnkRepeat"/>
</dbReference>
<gene>
    <name evidence="1" type="ORF">MEDL_24535</name>
</gene>
<dbReference type="EMBL" id="CAJPWZ010001232">
    <property type="protein sequence ID" value="CAG2210462.1"/>
    <property type="molecule type" value="Genomic_DNA"/>
</dbReference>
<dbReference type="Gene3D" id="1.25.40.20">
    <property type="entry name" value="Ankyrin repeat-containing domain"/>
    <property type="match status" value="1"/>
</dbReference>
<sequence>MNAACKNAWKDIILWVFKHFDSTFYDISNAVKEACAFDALEVVQLIHKHHPFNNNMAAEAMNESLQNKSEHCKGEVAMFLFQNFNADNFNTEIILMKACEYGWVALVKKIFEKGIDNTIDIAKAFHLACMNGETQIVEIIICNGNPRQLGIDSAMVEICSHGWEEILNLILIRKNIPHELFDMEKAFNTACEFGQLEIVEILSEKVDVKLLNLETAMNKACRSRMNERLVRFLLDKFDNEKFEMDKVTFAVQEYEWQDITKTYIDSVQIW</sequence>
<dbReference type="PANTHER" id="PTHR46586:SF3">
    <property type="entry name" value="ANKYRIN REPEAT-CONTAINING PROTEIN"/>
    <property type="match status" value="1"/>
</dbReference>
<name>A0A8S3RW22_MYTED</name>